<gene>
    <name evidence="2" type="ORF">SFRICE_012382</name>
</gene>
<evidence type="ECO:0000256" key="1">
    <source>
        <dbReference type="SAM" id="MobiDB-lite"/>
    </source>
</evidence>
<reference evidence="2" key="1">
    <citation type="submission" date="2016-07" db="EMBL/GenBank/DDBJ databases">
        <authorList>
            <person name="Bretaudeau A."/>
        </authorList>
    </citation>
    <scope>NUCLEOTIDE SEQUENCE</scope>
    <source>
        <strain evidence="2">Rice</strain>
        <tissue evidence="2">Whole body</tissue>
    </source>
</reference>
<sequence>METVTQFHSLPITSSQHSYIAHFLWKSALNKAFKKDEYHNAPLYLAHMTICNKYLRTMRAAAGLLDDPVPLTGIEGGHRGGYTHYNGIGCKRANESPDGKRSAPLMDTGNTRGVKGLKFVSVRKYCRRQTTAHSTVLLCEAESCARSAQLWPANHLYYDGDGNAVLYLLHEAKTRDNNYIIKRDIAISLLNAMGVNGGNHPKTSLALGEARGSVRLLLTINYTVPTPAFRAVAPVNTLRPQLRIRPQPRIFYLVPGKRADESPDGKQSSPPMETRNTRGVTSALPAFWGVGELRIRKGGIEPPVTSLTQRNTTQALFHVGFLCVYHSGRVGSFVSKHGSLTLQYPIHSYYSDLKHINGRVWESHALAQMGRLDRSDTTATQKTDVKQRLRCVSLCGEVLAQFPSSQSSHSPIPKPLNS</sequence>
<proteinExistence type="predicted"/>
<name>A0A2H1VWD6_SPOFR</name>
<accession>A0A2H1VWD6</accession>
<organism evidence="2">
    <name type="scientific">Spodoptera frugiperda</name>
    <name type="common">Fall armyworm</name>
    <dbReference type="NCBI Taxonomy" id="7108"/>
    <lineage>
        <taxon>Eukaryota</taxon>
        <taxon>Metazoa</taxon>
        <taxon>Ecdysozoa</taxon>
        <taxon>Arthropoda</taxon>
        <taxon>Hexapoda</taxon>
        <taxon>Insecta</taxon>
        <taxon>Pterygota</taxon>
        <taxon>Neoptera</taxon>
        <taxon>Endopterygota</taxon>
        <taxon>Lepidoptera</taxon>
        <taxon>Glossata</taxon>
        <taxon>Ditrysia</taxon>
        <taxon>Noctuoidea</taxon>
        <taxon>Noctuidae</taxon>
        <taxon>Amphipyrinae</taxon>
        <taxon>Spodoptera</taxon>
    </lineage>
</organism>
<feature type="region of interest" description="Disordered" evidence="1">
    <location>
        <begin position="256"/>
        <end position="277"/>
    </location>
</feature>
<protein>
    <submittedName>
        <fullName evidence="2">SFRICE_012382</fullName>
    </submittedName>
</protein>
<evidence type="ECO:0000313" key="2">
    <source>
        <dbReference type="EMBL" id="SOQ45135.1"/>
    </source>
</evidence>
<dbReference type="EMBL" id="ODYU01004843">
    <property type="protein sequence ID" value="SOQ45135.1"/>
    <property type="molecule type" value="Genomic_DNA"/>
</dbReference>
<dbReference type="AlphaFoldDB" id="A0A2H1VWD6"/>